<proteinExistence type="predicted"/>
<dbReference type="GO" id="GO:0000160">
    <property type="term" value="P:phosphorelay signal transduction system"/>
    <property type="evidence" value="ECO:0007669"/>
    <property type="project" value="UniProtKB-KW"/>
</dbReference>
<dbReference type="SUPFAM" id="SSF46689">
    <property type="entry name" value="Homeodomain-like"/>
    <property type="match status" value="2"/>
</dbReference>
<comment type="subcellular location">
    <subcellularLocation>
        <location evidence="1">Cytoplasm</location>
    </subcellularLocation>
</comment>
<dbReference type="Pfam" id="PF00072">
    <property type="entry name" value="Response_reg"/>
    <property type="match status" value="1"/>
</dbReference>
<evidence type="ECO:0000256" key="8">
    <source>
        <dbReference type="ARBA" id="ARBA00023163"/>
    </source>
</evidence>
<sequence>MKNNEITVFVTEDEPIILGNIVKKVERAGDSIRVCGQATTGEDTLRKFQDILPDILITDIEMPGMNGLDLIRSVRESYPQVHIVILSGYSNFEYARTAIKYGVDDYLLKPASQDEISRLLDKISAPILESRRQQERNILSMAIQGDAPLDSMPSSFSDGSFLLAHITLGGPPVFLNSAALPSRPAFLSSAPGLWGRLDLSGLFSPEGTPGADYFWLIDEHYPLQKFLILHIKELQADIRFTARRLHQHMGKQLENMPYFVLWMASPLSCRELWQAARRMREALPRYTAPALQGMALLEEDPQLFSPPAKKLRQDIDTLGGMDSPSSFLSYSRNILEGCLKERCSQSVTESCLYDIFRLAASLFQLPEAQVQKARCQFCERMVFSTTNAELCAAFEDILKELLKASPLEAGSEQLCLKIQEYLADNYQKKLSVSDLSEKFGYTPSYINRMFKKEFGCPPLQYLTGLRIEQAKKLLEKEIDIKLIASATGYEDARYFSRVFKNETGMTPSQWTSKRSSSVPLHPQDTDN</sequence>
<dbReference type="InterPro" id="IPR051552">
    <property type="entry name" value="HptR"/>
</dbReference>
<keyword evidence="6" id="KW-0805">Transcription regulation</keyword>
<dbReference type="InterPro" id="IPR011006">
    <property type="entry name" value="CheY-like_superfamily"/>
</dbReference>
<evidence type="ECO:0000256" key="3">
    <source>
        <dbReference type="ARBA" id="ARBA00022490"/>
    </source>
</evidence>
<reference evidence="14 15" key="1">
    <citation type="submission" date="2018-05" db="EMBL/GenBank/DDBJ databases">
        <authorList>
            <person name="Goeker M."/>
            <person name="Huntemann M."/>
            <person name="Clum A."/>
            <person name="Pillay M."/>
            <person name="Palaniappan K."/>
            <person name="Varghese N."/>
            <person name="Mikhailova N."/>
            <person name="Stamatis D."/>
            <person name="Reddy T."/>
            <person name="Daum C."/>
            <person name="Shapiro N."/>
            <person name="Ivanova N."/>
            <person name="Kyrpides N."/>
            <person name="Woyke T."/>
        </authorList>
    </citation>
    <scope>NUCLEOTIDE SEQUENCE [LARGE SCALE GENOMIC DNA]</scope>
    <source>
        <strain evidence="14 15">DSM 26524</strain>
    </source>
</reference>
<evidence type="ECO:0000256" key="4">
    <source>
        <dbReference type="ARBA" id="ARBA00022553"/>
    </source>
</evidence>
<organism evidence="14 15">
    <name type="scientific">Murimonas intestini</name>
    <dbReference type="NCBI Taxonomy" id="1337051"/>
    <lineage>
        <taxon>Bacteria</taxon>
        <taxon>Bacillati</taxon>
        <taxon>Bacillota</taxon>
        <taxon>Clostridia</taxon>
        <taxon>Lachnospirales</taxon>
        <taxon>Lachnospiraceae</taxon>
        <taxon>Murimonas</taxon>
    </lineage>
</organism>
<dbReference type="PROSITE" id="PS50110">
    <property type="entry name" value="RESPONSE_REGULATORY"/>
    <property type="match status" value="1"/>
</dbReference>
<keyword evidence="4 10" id="KW-0597">Phosphoprotein</keyword>
<dbReference type="Proteomes" id="UP000245412">
    <property type="component" value="Unassembled WGS sequence"/>
</dbReference>
<evidence type="ECO:0000256" key="7">
    <source>
        <dbReference type="ARBA" id="ARBA00023125"/>
    </source>
</evidence>
<gene>
    <name evidence="14" type="ORF">C7383_116119</name>
</gene>
<keyword evidence="7" id="KW-0238">DNA-binding</keyword>
<feature type="region of interest" description="Disordered" evidence="11">
    <location>
        <begin position="505"/>
        <end position="527"/>
    </location>
</feature>
<evidence type="ECO:0000313" key="14">
    <source>
        <dbReference type="EMBL" id="PWJ72805.1"/>
    </source>
</evidence>
<dbReference type="SUPFAM" id="SSF52172">
    <property type="entry name" value="CheY-like"/>
    <property type="match status" value="1"/>
</dbReference>
<dbReference type="AlphaFoldDB" id="A0AB73SZA5"/>
<dbReference type="SMART" id="SM00342">
    <property type="entry name" value="HTH_ARAC"/>
    <property type="match status" value="1"/>
</dbReference>
<evidence type="ECO:0000259" key="13">
    <source>
        <dbReference type="PROSITE" id="PS50110"/>
    </source>
</evidence>
<dbReference type="GO" id="GO:0005737">
    <property type="term" value="C:cytoplasm"/>
    <property type="evidence" value="ECO:0007669"/>
    <property type="project" value="UniProtKB-SubCell"/>
</dbReference>
<evidence type="ECO:0000259" key="12">
    <source>
        <dbReference type="PROSITE" id="PS01124"/>
    </source>
</evidence>
<dbReference type="EMBL" id="QGGY01000016">
    <property type="protein sequence ID" value="PWJ72805.1"/>
    <property type="molecule type" value="Genomic_DNA"/>
</dbReference>
<dbReference type="RefSeq" id="WP_109748269.1">
    <property type="nucleotide sequence ID" value="NZ_JANKBI010000016.1"/>
</dbReference>
<comment type="function">
    <text evidence="9">May play the central regulatory role in sporulation. It may be an element of the effector pathway responsible for the activation of sporulation genes in response to nutritional stress. Spo0A may act in concert with spo0H (a sigma factor) to control the expression of some genes that are critical to the sporulation process.</text>
</comment>
<keyword evidence="5" id="KW-0902">Two-component regulatory system</keyword>
<feature type="domain" description="Response regulatory" evidence="13">
    <location>
        <begin position="7"/>
        <end position="124"/>
    </location>
</feature>
<accession>A0AB73SZA5</accession>
<keyword evidence="8" id="KW-0804">Transcription</keyword>
<feature type="modified residue" description="4-aspartylphosphate" evidence="10">
    <location>
        <position position="59"/>
    </location>
</feature>
<dbReference type="PROSITE" id="PS01124">
    <property type="entry name" value="HTH_ARAC_FAMILY_2"/>
    <property type="match status" value="1"/>
</dbReference>
<evidence type="ECO:0000256" key="11">
    <source>
        <dbReference type="SAM" id="MobiDB-lite"/>
    </source>
</evidence>
<evidence type="ECO:0000256" key="6">
    <source>
        <dbReference type="ARBA" id="ARBA00023015"/>
    </source>
</evidence>
<evidence type="ECO:0000256" key="9">
    <source>
        <dbReference type="ARBA" id="ARBA00024867"/>
    </source>
</evidence>
<evidence type="ECO:0000256" key="2">
    <source>
        <dbReference type="ARBA" id="ARBA00018672"/>
    </source>
</evidence>
<dbReference type="PANTHER" id="PTHR42713">
    <property type="entry name" value="HISTIDINE KINASE-RELATED"/>
    <property type="match status" value="1"/>
</dbReference>
<evidence type="ECO:0000256" key="1">
    <source>
        <dbReference type="ARBA" id="ARBA00004496"/>
    </source>
</evidence>
<protein>
    <recommendedName>
        <fullName evidence="2">Stage 0 sporulation protein A homolog</fullName>
    </recommendedName>
</protein>
<feature type="compositionally biased region" description="Polar residues" evidence="11">
    <location>
        <begin position="505"/>
        <end position="518"/>
    </location>
</feature>
<dbReference type="SMART" id="SM00448">
    <property type="entry name" value="REC"/>
    <property type="match status" value="1"/>
</dbReference>
<dbReference type="Gene3D" id="3.40.50.2300">
    <property type="match status" value="1"/>
</dbReference>
<dbReference type="InterPro" id="IPR001789">
    <property type="entry name" value="Sig_transdc_resp-reg_receiver"/>
</dbReference>
<dbReference type="InterPro" id="IPR018060">
    <property type="entry name" value="HTH_AraC"/>
</dbReference>
<keyword evidence="15" id="KW-1185">Reference proteome</keyword>
<dbReference type="GO" id="GO:0043565">
    <property type="term" value="F:sequence-specific DNA binding"/>
    <property type="evidence" value="ECO:0007669"/>
    <property type="project" value="InterPro"/>
</dbReference>
<dbReference type="Gene3D" id="1.10.10.60">
    <property type="entry name" value="Homeodomain-like"/>
    <property type="match status" value="2"/>
</dbReference>
<dbReference type="PANTHER" id="PTHR42713:SF3">
    <property type="entry name" value="TRANSCRIPTIONAL REGULATORY PROTEIN HPTR"/>
    <property type="match status" value="1"/>
</dbReference>
<dbReference type="Pfam" id="PF12833">
    <property type="entry name" value="HTH_18"/>
    <property type="match status" value="1"/>
</dbReference>
<evidence type="ECO:0000256" key="5">
    <source>
        <dbReference type="ARBA" id="ARBA00023012"/>
    </source>
</evidence>
<name>A0AB73SZA5_9FIRM</name>
<evidence type="ECO:0000256" key="10">
    <source>
        <dbReference type="PROSITE-ProRule" id="PRU00169"/>
    </source>
</evidence>
<dbReference type="InterPro" id="IPR009057">
    <property type="entry name" value="Homeodomain-like_sf"/>
</dbReference>
<keyword evidence="3" id="KW-0963">Cytoplasm</keyword>
<dbReference type="GO" id="GO:0003700">
    <property type="term" value="F:DNA-binding transcription factor activity"/>
    <property type="evidence" value="ECO:0007669"/>
    <property type="project" value="InterPro"/>
</dbReference>
<evidence type="ECO:0000313" key="15">
    <source>
        <dbReference type="Proteomes" id="UP000245412"/>
    </source>
</evidence>
<comment type="caution">
    <text evidence="14">The sequence shown here is derived from an EMBL/GenBank/DDBJ whole genome shotgun (WGS) entry which is preliminary data.</text>
</comment>
<dbReference type="CDD" id="cd17536">
    <property type="entry name" value="REC_YesN-like"/>
    <property type="match status" value="1"/>
</dbReference>
<feature type="domain" description="HTH araC/xylS-type" evidence="12">
    <location>
        <begin position="416"/>
        <end position="513"/>
    </location>
</feature>